<feature type="chain" id="PRO_5045794880" description="DUF3887 domain-containing protein" evidence="1">
    <location>
        <begin position="24"/>
        <end position="128"/>
    </location>
</feature>
<evidence type="ECO:0000313" key="3">
    <source>
        <dbReference type="Proteomes" id="UP000636891"/>
    </source>
</evidence>
<organism evidence="2 3">
    <name type="scientific">Alistipes hominis</name>
    <dbReference type="NCBI Taxonomy" id="2763015"/>
    <lineage>
        <taxon>Bacteria</taxon>
        <taxon>Pseudomonadati</taxon>
        <taxon>Bacteroidota</taxon>
        <taxon>Bacteroidia</taxon>
        <taxon>Bacteroidales</taxon>
        <taxon>Rikenellaceae</taxon>
        <taxon>Alistipes</taxon>
    </lineage>
</organism>
<dbReference type="PROSITE" id="PS51257">
    <property type="entry name" value="PROKAR_LIPOPROTEIN"/>
    <property type="match status" value="1"/>
</dbReference>
<dbReference type="Proteomes" id="UP000636891">
    <property type="component" value="Unassembled WGS sequence"/>
</dbReference>
<evidence type="ECO:0000313" key="2">
    <source>
        <dbReference type="EMBL" id="MBC5616606.1"/>
    </source>
</evidence>
<gene>
    <name evidence="2" type="ORF">H8S08_06180</name>
</gene>
<dbReference type="RefSeq" id="WP_101573779.1">
    <property type="nucleotide sequence ID" value="NZ_JACOOK010000003.1"/>
</dbReference>
<keyword evidence="3" id="KW-1185">Reference proteome</keyword>
<evidence type="ECO:0008006" key="4">
    <source>
        <dbReference type="Google" id="ProtNLM"/>
    </source>
</evidence>
<name>A0ABR7CLR9_9BACT</name>
<sequence length="128" mass="14089">MMKTKLFTAVLACLSVAMLFSGCKDDKNDDAVHAYVMRAAITEAGDLDALTVTLINSELESMCNQVGTKILTESEAREMFDLMVKQIEKSMESIDFGDITKPVGFTVTLNYQNDGKVAFSKTFTVDPK</sequence>
<comment type="caution">
    <text evidence="2">The sequence shown here is derived from an EMBL/GenBank/DDBJ whole genome shotgun (WGS) entry which is preliminary data.</text>
</comment>
<accession>A0ABR7CLR9</accession>
<reference evidence="2 3" key="1">
    <citation type="submission" date="2020-08" db="EMBL/GenBank/DDBJ databases">
        <title>Genome public.</title>
        <authorList>
            <person name="Liu C."/>
            <person name="Sun Q."/>
        </authorList>
    </citation>
    <scope>NUCLEOTIDE SEQUENCE [LARGE SCALE GENOMIC DNA]</scope>
    <source>
        <strain evidence="2 3">New-7</strain>
    </source>
</reference>
<protein>
    <recommendedName>
        <fullName evidence="4">DUF3887 domain-containing protein</fullName>
    </recommendedName>
</protein>
<evidence type="ECO:0000256" key="1">
    <source>
        <dbReference type="SAM" id="SignalP"/>
    </source>
</evidence>
<proteinExistence type="predicted"/>
<dbReference type="EMBL" id="JACOOK010000003">
    <property type="protein sequence ID" value="MBC5616606.1"/>
    <property type="molecule type" value="Genomic_DNA"/>
</dbReference>
<feature type="signal peptide" evidence="1">
    <location>
        <begin position="1"/>
        <end position="23"/>
    </location>
</feature>
<keyword evidence="1" id="KW-0732">Signal</keyword>